<keyword evidence="1" id="KW-0418">Kinase</keyword>
<evidence type="ECO:0000313" key="5">
    <source>
        <dbReference type="Proteomes" id="UP000659767"/>
    </source>
</evidence>
<dbReference type="Gene3D" id="3.30.565.10">
    <property type="entry name" value="Histidine kinase-like ATPase, C-terminal domain"/>
    <property type="match status" value="1"/>
</dbReference>
<protein>
    <submittedName>
        <fullName evidence="4">ATP-binding protein</fullName>
    </submittedName>
</protein>
<gene>
    <name evidence="4" type="ORF">GCM10010253_21720</name>
</gene>
<organism evidence="4 5">
    <name type="scientific">Streptomyces badius</name>
    <dbReference type="NCBI Taxonomy" id="1941"/>
    <lineage>
        <taxon>Bacteria</taxon>
        <taxon>Bacillati</taxon>
        <taxon>Actinomycetota</taxon>
        <taxon>Actinomycetes</taxon>
        <taxon>Kitasatosporales</taxon>
        <taxon>Streptomycetaceae</taxon>
        <taxon>Streptomyces</taxon>
    </lineage>
</organism>
<dbReference type="PANTHER" id="PTHR35526:SF3">
    <property type="entry name" value="ANTI-SIGMA-F FACTOR RSBW"/>
    <property type="match status" value="1"/>
</dbReference>
<evidence type="ECO:0000259" key="3">
    <source>
        <dbReference type="Pfam" id="PF13581"/>
    </source>
</evidence>
<keyword evidence="4" id="KW-0547">Nucleotide-binding</keyword>
<dbReference type="Pfam" id="PF13581">
    <property type="entry name" value="HATPase_c_2"/>
    <property type="match status" value="1"/>
</dbReference>
<keyword evidence="1" id="KW-0808">Transferase</keyword>
<dbReference type="GO" id="GO:0005524">
    <property type="term" value="F:ATP binding"/>
    <property type="evidence" value="ECO:0007669"/>
    <property type="project" value="UniProtKB-KW"/>
</dbReference>
<feature type="domain" description="Histidine kinase/HSP90-like ATPase" evidence="3">
    <location>
        <begin position="76"/>
        <end position="193"/>
    </location>
</feature>
<accession>A0ABQ2T0F1</accession>
<dbReference type="InterPro" id="IPR003594">
    <property type="entry name" value="HATPase_dom"/>
</dbReference>
<name>A0ABQ2T0F1_STRBA</name>
<keyword evidence="5" id="KW-1185">Reference proteome</keyword>
<dbReference type="PANTHER" id="PTHR35526">
    <property type="entry name" value="ANTI-SIGMA-F FACTOR RSBW-RELATED"/>
    <property type="match status" value="1"/>
</dbReference>
<reference evidence="5" key="1">
    <citation type="journal article" date="2019" name="Int. J. Syst. Evol. Microbiol.">
        <title>The Global Catalogue of Microorganisms (GCM) 10K type strain sequencing project: providing services to taxonomists for standard genome sequencing and annotation.</title>
        <authorList>
            <consortium name="The Broad Institute Genomics Platform"/>
            <consortium name="The Broad Institute Genome Sequencing Center for Infectious Disease"/>
            <person name="Wu L."/>
            <person name="Ma J."/>
        </authorList>
    </citation>
    <scope>NUCLEOTIDE SEQUENCE [LARGE SCALE GENOMIC DNA]</scope>
    <source>
        <strain evidence="5">JCM 4350</strain>
    </source>
</reference>
<dbReference type="EMBL" id="BMSZ01000005">
    <property type="protein sequence ID" value="GGS47129.1"/>
    <property type="molecule type" value="Genomic_DNA"/>
</dbReference>
<dbReference type="Proteomes" id="UP000659767">
    <property type="component" value="Unassembled WGS sequence"/>
</dbReference>
<keyword evidence="1" id="KW-0723">Serine/threonine-protein kinase</keyword>
<evidence type="ECO:0000313" key="4">
    <source>
        <dbReference type="EMBL" id="GGS47129.1"/>
    </source>
</evidence>
<comment type="caution">
    <text evidence="4">The sequence shown here is derived from an EMBL/GenBank/DDBJ whole genome shotgun (WGS) entry which is preliminary data.</text>
</comment>
<evidence type="ECO:0000256" key="1">
    <source>
        <dbReference type="ARBA" id="ARBA00022527"/>
    </source>
</evidence>
<evidence type="ECO:0000256" key="2">
    <source>
        <dbReference type="SAM" id="MobiDB-lite"/>
    </source>
</evidence>
<feature type="compositionally biased region" description="Basic and acidic residues" evidence="2">
    <location>
        <begin position="24"/>
        <end position="46"/>
    </location>
</feature>
<dbReference type="InterPro" id="IPR050267">
    <property type="entry name" value="Anti-sigma-factor_SerPK"/>
</dbReference>
<dbReference type="CDD" id="cd16936">
    <property type="entry name" value="HATPase_RsbW-like"/>
    <property type="match status" value="1"/>
</dbReference>
<proteinExistence type="predicted"/>
<dbReference type="SUPFAM" id="SSF55874">
    <property type="entry name" value="ATPase domain of HSP90 chaperone/DNA topoisomerase II/histidine kinase"/>
    <property type="match status" value="1"/>
</dbReference>
<feature type="region of interest" description="Disordered" evidence="2">
    <location>
        <begin position="24"/>
        <end position="60"/>
    </location>
</feature>
<sequence length="207" mass="22295">MAKVPFAPADRPYGWAGSVRKVETRKSRHEYDVNPRRRVREGRDLPLQEDPLPNGNPAVPPDVPVPASWRIALPHSTAAVPIARALIRTALSDIDAPADSDTAELLTAELVANAVEHTLGGEPIELVVELLPTGCQVEVHDRDPAPPGDLSRPQPGFEVDPWQEHGRGLLLIRTLSSACGHRTTEQGKAVWFTLPAIPAQPGPSPGS</sequence>
<dbReference type="InterPro" id="IPR036890">
    <property type="entry name" value="HATPase_C_sf"/>
</dbReference>
<keyword evidence="4" id="KW-0067">ATP-binding</keyword>